<evidence type="ECO:0000313" key="2">
    <source>
        <dbReference type="EMBL" id="KGJ01659.1"/>
    </source>
</evidence>
<dbReference type="STRING" id="376733.SAMN04487972_1572"/>
<keyword evidence="1" id="KW-0472">Membrane</keyword>
<evidence type="ECO:0000313" key="5">
    <source>
        <dbReference type="Proteomes" id="UP000182312"/>
    </source>
</evidence>
<dbReference type="EMBL" id="FOJO01000057">
    <property type="protein sequence ID" value="SFA62683.1"/>
    <property type="molecule type" value="Genomic_DNA"/>
</dbReference>
<dbReference type="Proteomes" id="UP000182312">
    <property type="component" value="Unassembled WGS sequence"/>
</dbReference>
<organism evidence="2 4">
    <name type="scientific">Paracoccus halophilus</name>
    <dbReference type="NCBI Taxonomy" id="376733"/>
    <lineage>
        <taxon>Bacteria</taxon>
        <taxon>Pseudomonadati</taxon>
        <taxon>Pseudomonadota</taxon>
        <taxon>Alphaproteobacteria</taxon>
        <taxon>Rhodobacterales</taxon>
        <taxon>Paracoccaceae</taxon>
        <taxon>Paracoccus</taxon>
    </lineage>
</organism>
<reference evidence="2 4" key="2">
    <citation type="submission" date="2014-10" db="EMBL/GenBank/DDBJ databases">
        <title>Paracoccus sanguinis sp. nov., isolated from clinical specimens of New York State patients.</title>
        <authorList>
            <person name="Mingle L.A."/>
            <person name="Cole J.A."/>
            <person name="Lapierre P."/>
            <person name="Musser K.A."/>
        </authorList>
    </citation>
    <scope>NUCLEOTIDE SEQUENCE [LARGE SCALE GENOMIC DNA]</scope>
    <source>
        <strain evidence="2 4">JCM 14014</strain>
    </source>
</reference>
<proteinExistence type="predicted"/>
<protein>
    <submittedName>
        <fullName evidence="2">Uncharacterized protein</fullName>
    </submittedName>
</protein>
<keyword evidence="4" id="KW-1185">Reference proteome</keyword>
<keyword evidence="1" id="KW-0812">Transmembrane</keyword>
<gene>
    <name evidence="2" type="ORF">IT41_19595</name>
    <name evidence="3" type="ORF">SAMN04487972_1572</name>
</gene>
<feature type="transmembrane region" description="Helical" evidence="1">
    <location>
        <begin position="108"/>
        <end position="129"/>
    </location>
</feature>
<dbReference type="Proteomes" id="UP000029846">
    <property type="component" value="Unassembled WGS sequence"/>
</dbReference>
<dbReference type="AlphaFoldDB" id="A0A099ETR6"/>
<feature type="transmembrane region" description="Helical" evidence="1">
    <location>
        <begin position="64"/>
        <end position="88"/>
    </location>
</feature>
<evidence type="ECO:0000313" key="4">
    <source>
        <dbReference type="Proteomes" id="UP000029846"/>
    </source>
</evidence>
<feature type="transmembrane region" description="Helical" evidence="1">
    <location>
        <begin position="12"/>
        <end position="31"/>
    </location>
</feature>
<reference evidence="3 5" key="3">
    <citation type="submission" date="2016-10" db="EMBL/GenBank/DDBJ databases">
        <authorList>
            <person name="de Groot N.N."/>
        </authorList>
    </citation>
    <scope>NUCLEOTIDE SEQUENCE [LARGE SCALE GENOMIC DNA]</scope>
    <source>
        <strain evidence="3 5">CGMCC 1.6117</strain>
    </source>
</reference>
<evidence type="ECO:0000256" key="1">
    <source>
        <dbReference type="SAM" id="Phobius"/>
    </source>
</evidence>
<evidence type="ECO:0000313" key="3">
    <source>
        <dbReference type="EMBL" id="SFA62683.1"/>
    </source>
</evidence>
<keyword evidence="1" id="KW-1133">Transmembrane helix</keyword>
<accession>A0A099ETR6</accession>
<name>A0A099ETR6_9RHOB</name>
<dbReference type="EMBL" id="JRKN01000068">
    <property type="protein sequence ID" value="KGJ01659.1"/>
    <property type="molecule type" value="Genomic_DNA"/>
</dbReference>
<sequence>MPAGGRISGWIYRGTVLLTGLLAVQAFRFGIRTYERSFGDLTDVAQATLAAKIALMSGLQQPMLIGLILIALIMRSGAVVWLTGWFLISNPAPLLISALGADQTEAVILTLSVVGLAVLVIFWLLTYLVRTGELRRP</sequence>
<dbReference type="RefSeq" id="WP_036744257.1">
    <property type="nucleotide sequence ID" value="NZ_FOJO01000057.1"/>
</dbReference>
<reference evidence="2 4" key="1">
    <citation type="submission" date="2014-09" db="EMBL/GenBank/DDBJ databases">
        <authorList>
            <person name="McGinnis J.M."/>
            <person name="Wolfgang W.J."/>
        </authorList>
    </citation>
    <scope>NUCLEOTIDE SEQUENCE [LARGE SCALE GENOMIC DNA]</scope>
    <source>
        <strain evidence="2 4">JCM 14014</strain>
    </source>
</reference>